<keyword evidence="4" id="KW-1185">Reference proteome</keyword>
<dbReference type="PANTHER" id="PTHR43364">
    <property type="entry name" value="NADH-SPECIFIC METHYLGLYOXAL REDUCTASE-RELATED"/>
    <property type="match status" value="1"/>
</dbReference>
<protein>
    <submittedName>
        <fullName evidence="3">Oxidoreductase</fullName>
    </submittedName>
</protein>
<dbReference type="HOGENOM" id="CLU_023205_2_0_4"/>
<dbReference type="GO" id="GO:0005829">
    <property type="term" value="C:cytosol"/>
    <property type="evidence" value="ECO:0007669"/>
    <property type="project" value="TreeGrafter"/>
</dbReference>
<dbReference type="Gene3D" id="3.20.20.100">
    <property type="entry name" value="NADP-dependent oxidoreductase domain"/>
    <property type="match status" value="1"/>
</dbReference>
<dbReference type="Proteomes" id="UP000030302">
    <property type="component" value="Chromosome"/>
</dbReference>
<dbReference type="RefSeq" id="WP_038483879.1">
    <property type="nucleotide sequence ID" value="NZ_CP009962.1"/>
</dbReference>
<dbReference type="SUPFAM" id="SSF51430">
    <property type="entry name" value="NAD(P)-linked oxidoreductase"/>
    <property type="match status" value="1"/>
</dbReference>
<proteinExistence type="predicted"/>
<dbReference type="KEGG" id="care:LT85_0031"/>
<dbReference type="InterPro" id="IPR036812">
    <property type="entry name" value="NAD(P)_OxRdtase_dom_sf"/>
</dbReference>
<dbReference type="CDD" id="cd19091">
    <property type="entry name" value="AKR_PsAKR"/>
    <property type="match status" value="1"/>
</dbReference>
<evidence type="ECO:0000313" key="4">
    <source>
        <dbReference type="Proteomes" id="UP000030302"/>
    </source>
</evidence>
<accession>A0A0A1F3R7</accession>
<evidence type="ECO:0000259" key="2">
    <source>
        <dbReference type="Pfam" id="PF00248"/>
    </source>
</evidence>
<dbReference type="STRING" id="279058.LT85_0031"/>
<reference evidence="4" key="1">
    <citation type="journal article" date="2014" name="Soil Biol. Biochem.">
        <title>Structure and function of bacterial communities in ageing soils: Insights from the Mendocino ecological staircase.</title>
        <authorList>
            <person name="Uroz S."/>
            <person name="Tech J.J."/>
            <person name="Sawaya N.A."/>
            <person name="Frey-Klett P."/>
            <person name="Leveau J.H.J."/>
        </authorList>
    </citation>
    <scope>NUCLEOTIDE SEQUENCE [LARGE SCALE GENOMIC DNA]</scope>
    <source>
        <strain evidence="4">Cal35</strain>
    </source>
</reference>
<dbReference type="EMBL" id="CP009962">
    <property type="protein sequence ID" value="AIY39191.1"/>
    <property type="molecule type" value="Genomic_DNA"/>
</dbReference>
<evidence type="ECO:0000313" key="3">
    <source>
        <dbReference type="EMBL" id="AIY39191.1"/>
    </source>
</evidence>
<dbReference type="OrthoDB" id="5488419at2"/>
<name>A0A0A1F3R7_9BURK</name>
<evidence type="ECO:0000256" key="1">
    <source>
        <dbReference type="ARBA" id="ARBA00023002"/>
    </source>
</evidence>
<dbReference type="FunFam" id="3.20.20.100:FF:000004">
    <property type="entry name" value="Oxidoreductase, aldo/keto reductase"/>
    <property type="match status" value="1"/>
</dbReference>
<keyword evidence="1" id="KW-0560">Oxidoreductase</keyword>
<organism evidence="3 4">
    <name type="scientific">Collimonas arenae</name>
    <dbReference type="NCBI Taxonomy" id="279058"/>
    <lineage>
        <taxon>Bacteria</taxon>
        <taxon>Pseudomonadati</taxon>
        <taxon>Pseudomonadota</taxon>
        <taxon>Betaproteobacteria</taxon>
        <taxon>Burkholderiales</taxon>
        <taxon>Oxalobacteraceae</taxon>
        <taxon>Collimonas</taxon>
    </lineage>
</organism>
<dbReference type="InterPro" id="IPR023210">
    <property type="entry name" value="NADP_OxRdtase_dom"/>
</dbReference>
<dbReference type="AlphaFoldDB" id="A0A0A1F3R7"/>
<dbReference type="GO" id="GO:0016491">
    <property type="term" value="F:oxidoreductase activity"/>
    <property type="evidence" value="ECO:0007669"/>
    <property type="project" value="UniProtKB-KW"/>
</dbReference>
<dbReference type="PANTHER" id="PTHR43364:SF18">
    <property type="entry name" value="OXIDOREDUCTASE"/>
    <property type="match status" value="1"/>
</dbReference>
<dbReference type="InterPro" id="IPR050523">
    <property type="entry name" value="AKR_Detox_Biosynth"/>
</dbReference>
<dbReference type="Pfam" id="PF00248">
    <property type="entry name" value="Aldo_ket_red"/>
    <property type="match status" value="1"/>
</dbReference>
<feature type="domain" description="NADP-dependent oxidoreductase" evidence="2">
    <location>
        <begin position="15"/>
        <end position="316"/>
    </location>
</feature>
<gene>
    <name evidence="3" type="ORF">LT85_0031</name>
</gene>
<sequence length="349" mass="37989">MQYTMLGQTGLLISRLAFGAMTFTSGNKDIGAIYKVGAQLADELVGHALSVGVNLFDTADGYAGGESETLLGQALKMRRNEVVIATKVGFRTGPALSQSGLSRRHILWSIDQSLKRLSTDWVDIYIAHREDPHTPLEETLWALDAVVRSGKARYIGFSNWSAWKVAAALEIQKANGLAPFTHGQMHYSLLGRDVERDVAPMMRRYGLGMTVWSPLSSGFLSGKYTRESLSHPDNRFSGFDLLPFDKEHGFAVVEHMRAIARHHNASVAQIALAWLLAKDTVSSVLIGASKLPQLEDNLGAASIKLSAEEVAELDAATPLAPVYPNWFIDKLADPAAVEALAATARFKPS</sequence>